<dbReference type="GO" id="GO:0003676">
    <property type="term" value="F:nucleic acid binding"/>
    <property type="evidence" value="ECO:0007669"/>
    <property type="project" value="InterPro"/>
</dbReference>
<evidence type="ECO:0000313" key="9">
    <source>
        <dbReference type="EMBL" id="CAG9313946.1"/>
    </source>
</evidence>
<dbReference type="InterPro" id="IPR036388">
    <property type="entry name" value="WH-like_DNA-bd_sf"/>
</dbReference>
<dbReference type="Pfam" id="PF00270">
    <property type="entry name" value="DEAD"/>
    <property type="match status" value="2"/>
</dbReference>
<dbReference type="FunFam" id="1.10.3380.10:FF:000001">
    <property type="entry name" value="U5 small nuclear ribonucleoprotein helicase"/>
    <property type="match status" value="1"/>
</dbReference>
<protein>
    <recommendedName>
        <fullName evidence="11">Sec63-domain-containing protein</fullName>
    </recommendedName>
</protein>
<proteinExistence type="predicted"/>
<evidence type="ECO:0000256" key="4">
    <source>
        <dbReference type="ARBA" id="ARBA00022806"/>
    </source>
</evidence>
<evidence type="ECO:0000313" key="10">
    <source>
        <dbReference type="Proteomes" id="UP001162131"/>
    </source>
</evidence>
<dbReference type="InterPro" id="IPR036390">
    <property type="entry name" value="WH_DNA-bd_sf"/>
</dbReference>
<dbReference type="PROSITE" id="PS51192">
    <property type="entry name" value="HELICASE_ATP_BIND_1"/>
    <property type="match status" value="1"/>
</dbReference>
<dbReference type="Pfam" id="PF21188">
    <property type="entry name" value="BRR2_plug"/>
    <property type="match status" value="1"/>
</dbReference>
<dbReference type="Gene3D" id="1.10.10.10">
    <property type="entry name" value="Winged helix-like DNA-binding domain superfamily/Winged helix DNA-binding domain"/>
    <property type="match status" value="2"/>
</dbReference>
<keyword evidence="5" id="KW-0067">ATP-binding</keyword>
<dbReference type="SMART" id="SM00487">
    <property type="entry name" value="DEXDc"/>
    <property type="match status" value="1"/>
</dbReference>
<dbReference type="PROSITE" id="PS51194">
    <property type="entry name" value="HELICASE_CTER"/>
    <property type="match status" value="1"/>
</dbReference>
<dbReference type="InterPro" id="IPR041094">
    <property type="entry name" value="Brr2_helicase_PWI"/>
</dbReference>
<dbReference type="InterPro" id="IPR027417">
    <property type="entry name" value="P-loop_NTPase"/>
</dbReference>
<evidence type="ECO:0000256" key="2">
    <source>
        <dbReference type="ARBA" id="ARBA00022741"/>
    </source>
</evidence>
<keyword evidence="2" id="KW-0547">Nucleotide-binding</keyword>
<dbReference type="FunFam" id="1.10.150.20:FF:000004">
    <property type="entry name" value="U5 small nuclear ribonucleoprotein helicase"/>
    <property type="match status" value="1"/>
</dbReference>
<evidence type="ECO:0000256" key="1">
    <source>
        <dbReference type="ARBA" id="ARBA00022737"/>
    </source>
</evidence>
<dbReference type="PANTHER" id="PTHR47961">
    <property type="entry name" value="DNA POLYMERASE THETA, PUTATIVE (AFU_ORTHOLOGUE AFUA_1G05260)-RELATED"/>
    <property type="match status" value="1"/>
</dbReference>
<dbReference type="InterPro" id="IPR004179">
    <property type="entry name" value="Sec63-dom"/>
</dbReference>
<dbReference type="FunFam" id="1.10.10.10:FF:000012">
    <property type="entry name" value="U5 small nuclear ribonucleoprotein helicase"/>
    <property type="match status" value="1"/>
</dbReference>
<gene>
    <name evidence="9" type="ORF">BSTOLATCC_MIC9747</name>
</gene>
<dbReference type="PANTHER" id="PTHR47961:SF4">
    <property type="entry name" value="ACTIVATING SIGNAL COINTEGRATOR 1 COMPLEX SUBUNIT 3"/>
    <property type="match status" value="1"/>
</dbReference>
<evidence type="ECO:0000259" key="8">
    <source>
        <dbReference type="PROSITE" id="PS51194"/>
    </source>
</evidence>
<dbReference type="InterPro" id="IPR011545">
    <property type="entry name" value="DEAD/DEAH_box_helicase_dom"/>
</dbReference>
<dbReference type="FunFam" id="2.60.40.150:FF:000004">
    <property type="entry name" value="RNA helicase, activating signal cointegrator 1"/>
    <property type="match status" value="1"/>
</dbReference>
<dbReference type="InterPro" id="IPR014001">
    <property type="entry name" value="Helicase_ATP-bd"/>
</dbReference>
<dbReference type="SUPFAM" id="SSF158702">
    <property type="entry name" value="Sec63 N-terminal domain-like"/>
    <property type="match status" value="2"/>
</dbReference>
<keyword evidence="4" id="KW-0347">Helicase</keyword>
<dbReference type="InterPro" id="IPR001650">
    <property type="entry name" value="Helicase_C-like"/>
</dbReference>
<evidence type="ECO:0000256" key="6">
    <source>
        <dbReference type="SAM" id="MobiDB-lite"/>
    </source>
</evidence>
<dbReference type="Pfam" id="PF18149">
    <property type="entry name" value="Helicase_PWI"/>
    <property type="match status" value="1"/>
</dbReference>
<dbReference type="GO" id="GO:0005634">
    <property type="term" value="C:nucleus"/>
    <property type="evidence" value="ECO:0007669"/>
    <property type="project" value="TreeGrafter"/>
</dbReference>
<dbReference type="SUPFAM" id="SSF81296">
    <property type="entry name" value="E set domains"/>
    <property type="match status" value="2"/>
</dbReference>
<dbReference type="InterPro" id="IPR057842">
    <property type="entry name" value="WH_MER3"/>
</dbReference>
<dbReference type="Gene3D" id="2.60.40.150">
    <property type="entry name" value="C2 domain"/>
    <property type="match status" value="2"/>
</dbReference>
<dbReference type="SMART" id="SM00973">
    <property type="entry name" value="Sec63"/>
    <property type="match status" value="2"/>
</dbReference>
<evidence type="ECO:0000259" key="7">
    <source>
        <dbReference type="PROSITE" id="PS51192"/>
    </source>
</evidence>
<dbReference type="Gene3D" id="3.40.50.300">
    <property type="entry name" value="P-loop containing nucleotide triphosphate hydrolases"/>
    <property type="match status" value="4"/>
</dbReference>
<feature type="compositionally biased region" description="Basic and acidic residues" evidence="6">
    <location>
        <begin position="1"/>
        <end position="10"/>
    </location>
</feature>
<evidence type="ECO:0008006" key="11">
    <source>
        <dbReference type="Google" id="ProtNLM"/>
    </source>
</evidence>
<name>A0AAU9IWR3_9CILI</name>
<dbReference type="FunFam" id="3.40.50.300:FF:000102">
    <property type="entry name" value="RNA helicase, activating signal cointegrator 1"/>
    <property type="match status" value="1"/>
</dbReference>
<dbReference type="GO" id="GO:0005524">
    <property type="term" value="F:ATP binding"/>
    <property type="evidence" value="ECO:0007669"/>
    <property type="project" value="UniProtKB-KW"/>
</dbReference>
<keyword evidence="1" id="KW-0677">Repeat</keyword>
<dbReference type="InterPro" id="IPR035892">
    <property type="entry name" value="C2_domain_sf"/>
</dbReference>
<dbReference type="InterPro" id="IPR014756">
    <property type="entry name" value="Ig_E-set"/>
</dbReference>
<feature type="domain" description="Helicase C-terminal" evidence="8">
    <location>
        <begin position="599"/>
        <end position="832"/>
    </location>
</feature>
<dbReference type="Proteomes" id="UP001162131">
    <property type="component" value="Unassembled WGS sequence"/>
</dbReference>
<dbReference type="SMART" id="SM00382">
    <property type="entry name" value="AAA"/>
    <property type="match status" value="1"/>
</dbReference>
<evidence type="ECO:0000256" key="5">
    <source>
        <dbReference type="ARBA" id="ARBA00022840"/>
    </source>
</evidence>
<dbReference type="FunFam" id="3.40.50.300:FF:000062">
    <property type="entry name" value="U5 small nuclear ribonucleoprotein helicase"/>
    <property type="match status" value="1"/>
</dbReference>
<dbReference type="Pfam" id="PF23445">
    <property type="entry name" value="WHD_SNRNP200"/>
    <property type="match status" value="2"/>
</dbReference>
<dbReference type="SUPFAM" id="SSF52540">
    <property type="entry name" value="P-loop containing nucleoside triphosphate hydrolases"/>
    <property type="match status" value="3"/>
</dbReference>
<dbReference type="GO" id="GO:0006397">
    <property type="term" value="P:mRNA processing"/>
    <property type="evidence" value="ECO:0007669"/>
    <property type="project" value="UniProtKB-ARBA"/>
</dbReference>
<reference evidence="9" key="1">
    <citation type="submission" date="2021-09" db="EMBL/GenBank/DDBJ databases">
        <authorList>
            <consortium name="AG Swart"/>
            <person name="Singh M."/>
            <person name="Singh A."/>
            <person name="Seah K."/>
            <person name="Emmerich C."/>
        </authorList>
    </citation>
    <scope>NUCLEOTIDE SEQUENCE</scope>
    <source>
        <strain evidence="9">ATCC30299</strain>
    </source>
</reference>
<dbReference type="Pfam" id="PF02889">
    <property type="entry name" value="Sec63"/>
    <property type="match status" value="2"/>
</dbReference>
<dbReference type="GO" id="GO:0016787">
    <property type="term" value="F:hydrolase activity"/>
    <property type="evidence" value="ECO:0007669"/>
    <property type="project" value="UniProtKB-KW"/>
</dbReference>
<dbReference type="EMBL" id="CAJZBQ010000011">
    <property type="protein sequence ID" value="CAG9313946.1"/>
    <property type="molecule type" value="Genomic_DNA"/>
</dbReference>
<evidence type="ECO:0000256" key="3">
    <source>
        <dbReference type="ARBA" id="ARBA00022801"/>
    </source>
</evidence>
<dbReference type="InterPro" id="IPR048863">
    <property type="entry name" value="BRR2_plug"/>
</dbReference>
<organism evidence="9 10">
    <name type="scientific">Blepharisma stoltei</name>
    <dbReference type="NCBI Taxonomy" id="1481888"/>
    <lineage>
        <taxon>Eukaryota</taxon>
        <taxon>Sar</taxon>
        <taxon>Alveolata</taxon>
        <taxon>Ciliophora</taxon>
        <taxon>Postciliodesmatophora</taxon>
        <taxon>Heterotrichea</taxon>
        <taxon>Heterotrichida</taxon>
        <taxon>Blepharismidae</taxon>
        <taxon>Blepharisma</taxon>
    </lineage>
</organism>
<dbReference type="Gene3D" id="1.10.3380.10">
    <property type="entry name" value="Sec63 N-terminal domain-like domain"/>
    <property type="match status" value="2"/>
</dbReference>
<dbReference type="Pfam" id="PF00271">
    <property type="entry name" value="Helicase_C"/>
    <property type="match status" value="1"/>
</dbReference>
<comment type="caution">
    <text evidence="9">The sequence shown here is derived from an EMBL/GenBank/DDBJ whole genome shotgun (WGS) entry which is preliminary data.</text>
</comment>
<sequence length="2024" mass="231362">MDEQIRKQQFDYRNTSSKVLPSERDPRQANEPTGEADSLRGRIGKMGDRYSQSKPPELLKKMYSKKVPVKASVQASSIPEGLLYYPKTAETRLIYESMLSMMQGYLGDQPNEMFRDAVDQILAVLKTENILDVDKKTEIELIIGNISNEDFNKMYMMSKQLTDYNPDINERGEMEEDIGVPIVFDEKAEEENNEEDEDMDEEEQLAINEILAEDIDSEWLKIEIGKYFDNIDEVLSKESQVLEYLAIEDLRKCENKLVMALGFNKLPLATLLLANRYKILMCTKFHKAKNEDERQVVIKEMQSSPEGLKILEKLLPKSQYTTILPKRVYDLSKLEFAEGSLTMSNTKVKLPPGSIKNQNPGYEEVIIPPPPVKPQSGIHHSQFPEYIKPAFSKVKELNSIQSAVFPKAYNSDENLLICAPTGAGKTNIALLCILNTLKQHIKNNGELDLNGFKIIYIAPMKALVSETCGNLSNRLSKYDVTVRELTGDAQLTKQQIHETQVIVTTPEKWDIVTRKSGERTFTDKVKLIIIDEVHLLHDMRGPVLEAIVARTLRLNATHAKSIRLVGLSATLPNYSDVANFLQVPESGLFFFDKSYRPVPLEQKYIGINEKKAIKKFLLMNEICYEKILQQAGKSQVLVFVHSRKETARTAKALRDLAVTKNDLFKFLKEDSKSKEVLSVMSQSIENNELKDLLPSSFAIHHAGLNKDDRKLVEDLFADKHIQVLVSTATLAWGVNLPAHTVIIKGTQVYSPEKGTWVEISPQDMLQMIGRAGRMDYDTTGEGIVITSHNRLQYYLSLLNQQLPIESQMMSQLSDHLNAEIVLGTISTMQDAINWFEHTYLYTRLMKSPSLYGYDIQNYTEINGYVVDILHSAATLLNKHNLIRYDKRTGVFQATALGQVASHYYIKPESVSIYNENLKSHMGPIDLLRIFALSYEFKYLPVREEEKQEVAKLMEKVPYPVKGAMDEPASKMNILLQAYISKLKLEGFTLMSDMVFISQSAGRIMRALFEIVVRRGWAQLTYITLNFCKMINHRMWSVMNPLRQFNRLSEDILRKLEKKEGLMWEHFYDLTASQIGELLKMPGKGNQVHSLVHMLPKLKLEPYIQPITRSCLRIELIITKDFQWEKEIHGTSQLFWIFVEDVDSEIILHYEQFMMKKKHSDSQHVVVFTVPLFEPLPPNYYIKVISDKWLQSEVTIPVAFRHLILPEKFSPCTELVSMPPVPIFALKWPEVEKEYEIEFLNSIQSQVFEAIYQTNESVFFGSSDNSGVLVAELAIFKALSEGVKKIIYTSQFSEIVQLAQSSMKKFENLGESVGILAGVMQKDLAILAKNRIIFAAAEHLDTLSRRWRQRKAFHDVGLLIVDQVQLVGETGSVLEVCISRMRYAASQLEINLRIVAIGCSIANAKDIAEWLGISYKNIFNFHTKTRPNPLNLVLQSFDHGHRQSRILAMSKPVYAAIKSYGSDESIIIFTPDRKVGRLMALDLITYTIGDENPYKFLSSKENIKEIEKIQSKILSQCLMHGIGLIYEGMKEFDRKLVESLYKQKTIKVLVISSSLCWEIGEVCKLSIIMDACRYDGKEHRYVDYTIPEILQMINRANTANATSVILCQTPRKEFLKKFISEPFPVESHLDQYLSDHYNAEIVAKTITSKQDAVDWITWTFLYRRLTKNPNYYNLEGVSGAHINDHLSELVENSMEELKNFNCVEIIEENELSPLNLGIIASHYYIKCSTIDIYSSSLTPNTKIRGILEILVSALELELLPVRQGEEKYLREINSLISEPLEKDYLNEPHTKALLLLFSHFSRFNITQDLIADQVYVVKKAIPLIHSIVDIAGSNGWLLPSIYAMMVCQMITQALWDKDSPLLQLPHFDAETVDRCRNFEVEDIADFTNMEDDQRNQLGFTQKQLEEIAGVCNDFPDIDISYEAPGDVMTGEEVEVEIQLERSKGGESVYAPYFPGEREEYWWVVIGEPKANRLFAIKKVKIQGNVNVKMNFVAPEPGNHDVMIYLLCDSYIGDDQNEKMHLTVYA</sequence>
<dbReference type="SUPFAM" id="SSF46785">
    <property type="entry name" value="Winged helix' DNA-binding domain"/>
    <property type="match status" value="2"/>
</dbReference>
<dbReference type="GO" id="GO:0004386">
    <property type="term" value="F:helicase activity"/>
    <property type="evidence" value="ECO:0007669"/>
    <property type="project" value="UniProtKB-KW"/>
</dbReference>
<dbReference type="FunFam" id="1.10.10.10:FF:000024">
    <property type="entry name" value="U5 small nuclear ribonucleoprotein helicase"/>
    <property type="match status" value="1"/>
</dbReference>
<dbReference type="CDD" id="cd18795">
    <property type="entry name" value="SF2_C_Ski2"/>
    <property type="match status" value="1"/>
</dbReference>
<dbReference type="InterPro" id="IPR050474">
    <property type="entry name" value="Hel308_SKI2-like"/>
</dbReference>
<dbReference type="Gene3D" id="1.10.150.20">
    <property type="entry name" value="5' to 3' exonuclease, C-terminal subdomain"/>
    <property type="match status" value="2"/>
</dbReference>
<dbReference type="PIRSF" id="PIRSF039073">
    <property type="entry name" value="BRR2"/>
    <property type="match status" value="1"/>
</dbReference>
<feature type="region of interest" description="Disordered" evidence="6">
    <location>
        <begin position="1"/>
        <end position="55"/>
    </location>
</feature>
<keyword evidence="3" id="KW-0378">Hydrolase</keyword>
<accession>A0AAU9IWR3</accession>
<dbReference type="InterPro" id="IPR003593">
    <property type="entry name" value="AAA+_ATPase"/>
</dbReference>
<keyword evidence="10" id="KW-1185">Reference proteome</keyword>
<dbReference type="SMART" id="SM00490">
    <property type="entry name" value="HELICc"/>
    <property type="match status" value="1"/>
</dbReference>
<feature type="compositionally biased region" description="Basic and acidic residues" evidence="6">
    <location>
        <begin position="37"/>
        <end position="48"/>
    </location>
</feature>
<feature type="domain" description="Helicase ATP-binding" evidence="7">
    <location>
        <begin position="406"/>
        <end position="589"/>
    </location>
</feature>